<evidence type="ECO:0000313" key="2">
    <source>
        <dbReference type="EMBL" id="KAJ4457705.1"/>
    </source>
</evidence>
<name>A0ABQ8UEJ5_9EUKA</name>
<feature type="region of interest" description="Disordered" evidence="1">
    <location>
        <begin position="1"/>
        <end position="30"/>
    </location>
</feature>
<evidence type="ECO:0000313" key="3">
    <source>
        <dbReference type="Proteomes" id="UP001141327"/>
    </source>
</evidence>
<reference evidence="2" key="1">
    <citation type="journal article" date="2022" name="bioRxiv">
        <title>Genomics of Preaxostyla Flagellates Illuminates Evolutionary Transitions and the Path Towards Mitochondrial Loss.</title>
        <authorList>
            <person name="Novak L.V.F."/>
            <person name="Treitli S.C."/>
            <person name="Pyrih J."/>
            <person name="Halakuc P."/>
            <person name="Pipaliya S.V."/>
            <person name="Vacek V."/>
            <person name="Brzon O."/>
            <person name="Soukal P."/>
            <person name="Eme L."/>
            <person name="Dacks J.B."/>
            <person name="Karnkowska A."/>
            <person name="Elias M."/>
            <person name="Hampl V."/>
        </authorList>
    </citation>
    <scope>NUCLEOTIDE SEQUENCE</scope>
    <source>
        <strain evidence="2">RCP-MX</strain>
    </source>
</reference>
<evidence type="ECO:0000256" key="1">
    <source>
        <dbReference type="SAM" id="MobiDB-lite"/>
    </source>
</evidence>
<dbReference type="EMBL" id="JAPMOS010000041">
    <property type="protein sequence ID" value="KAJ4457705.1"/>
    <property type="molecule type" value="Genomic_DNA"/>
</dbReference>
<comment type="caution">
    <text evidence="2">The sequence shown here is derived from an EMBL/GenBank/DDBJ whole genome shotgun (WGS) entry which is preliminary data.</text>
</comment>
<protein>
    <submittedName>
        <fullName evidence="2">Uncharacterized protein</fullName>
    </submittedName>
</protein>
<dbReference type="Proteomes" id="UP001141327">
    <property type="component" value="Unassembled WGS sequence"/>
</dbReference>
<proteinExistence type="predicted"/>
<sequence>MEERGSPNQLGFARLPSGATHPKVTKPAGFPRFDGYRAQHIRHCQPRGDQPTLSTNPALLTPSCLSENARVEFAQRRSIRKLDSQGRALVDVKGNPVYQTPDYLQHITWQPDAPIAIPLSPFMISSQPVSALPTTPQTTAEIPTFVATPPAGLPRPVPLRLSPLAPAAAPPVTPAADPPVTPAAAPARIEGYVLGEITLDSTILGSKARELARDLYHLLRYKNLTARPDSAPQPPRRPQPTTPFCAPTWDVLNQQEDFVKEGPQEPDDRVAFLFVATVGQPSRAQVTVFEEEAVRCGLGKYLTTGRLRLLCVENTRFGQIKLVPVRPPVTA</sequence>
<keyword evidence="3" id="KW-1185">Reference proteome</keyword>
<organism evidence="2 3">
    <name type="scientific">Paratrimastix pyriformis</name>
    <dbReference type="NCBI Taxonomy" id="342808"/>
    <lineage>
        <taxon>Eukaryota</taxon>
        <taxon>Metamonada</taxon>
        <taxon>Preaxostyla</taxon>
        <taxon>Paratrimastigidae</taxon>
        <taxon>Paratrimastix</taxon>
    </lineage>
</organism>
<gene>
    <name evidence="2" type="ORF">PAPYR_6734</name>
</gene>
<accession>A0ABQ8UEJ5</accession>